<evidence type="ECO:0000313" key="4">
    <source>
        <dbReference type="Proteomes" id="UP000219068"/>
    </source>
</evidence>
<keyword evidence="2" id="KW-0966">Cell projection</keyword>
<organism evidence="2 5">
    <name type="scientific">Thalassospira xiamenensis</name>
    <dbReference type="NCBI Taxonomy" id="220697"/>
    <lineage>
        <taxon>Bacteria</taxon>
        <taxon>Pseudomonadati</taxon>
        <taxon>Pseudomonadota</taxon>
        <taxon>Alphaproteobacteria</taxon>
        <taxon>Rhodospirillales</taxon>
        <taxon>Thalassospiraceae</taxon>
        <taxon>Thalassospira</taxon>
    </lineage>
</organism>
<dbReference type="EMBL" id="OBMM01000001">
    <property type="protein sequence ID" value="SOB95375.1"/>
    <property type="molecule type" value="Genomic_DNA"/>
</dbReference>
<name>A0A154KQ24_9PROT</name>
<dbReference type="RefSeq" id="WP_062961031.1">
    <property type="nucleotide sequence ID" value="NZ_JPWD01000010.1"/>
</dbReference>
<reference evidence="2 5" key="1">
    <citation type="submission" date="2014-07" db="EMBL/GenBank/DDBJ databases">
        <title>Draft genome sequence of Thalassospira xiamenensis IB13.</title>
        <authorList>
            <person name="Lai Q."/>
            <person name="Shao Z."/>
        </authorList>
    </citation>
    <scope>NUCLEOTIDE SEQUENCE [LARGE SCALE GENOMIC DNA]</scope>
    <source>
        <strain evidence="2 5">IB13</strain>
    </source>
</reference>
<accession>A0A154KQ24</accession>
<evidence type="ECO:0000313" key="5">
    <source>
        <dbReference type="Proteomes" id="UP000252266"/>
    </source>
</evidence>
<keyword evidence="2" id="KW-0969">Cilium</keyword>
<sequence length="147" mass="14833">MKVSGSKATGTNSTSRKKTSGGGGAGGFADAIRSLDSSGGASGAGGVHSAGTVSALDALLALQQSGDALDSPKKHAVLRAESLLEQLEGVRDALLSGTLPANRLRQLVGLLDQQRENISDPALSSVLDEIDLRAQVELAKLEVSGLA</sequence>
<evidence type="ECO:0000313" key="3">
    <source>
        <dbReference type="EMBL" id="SOB95375.1"/>
    </source>
</evidence>
<evidence type="ECO:0000256" key="1">
    <source>
        <dbReference type="SAM" id="MobiDB-lite"/>
    </source>
</evidence>
<reference evidence="3 4" key="2">
    <citation type="submission" date="2017-08" db="EMBL/GenBank/DDBJ databases">
        <authorList>
            <person name="de Groot N.N."/>
        </authorList>
    </citation>
    <scope>NUCLEOTIDE SEQUENCE [LARGE SCALE GENOMIC DNA]</scope>
    <source>
        <strain evidence="3 4">USBA 78</strain>
    </source>
</reference>
<keyword evidence="2" id="KW-0282">Flagellum</keyword>
<dbReference type="AlphaFoldDB" id="A0A154KQ24"/>
<protein>
    <submittedName>
        <fullName evidence="3">Class II flagellar assembly regulator</fullName>
    </submittedName>
    <submittedName>
        <fullName evidence="2">Flagellar assembly protein FliX</fullName>
    </submittedName>
</protein>
<dbReference type="Proteomes" id="UP000219068">
    <property type="component" value="Unassembled WGS sequence"/>
</dbReference>
<evidence type="ECO:0000313" key="2">
    <source>
        <dbReference type="EMBL" id="RCK48246.1"/>
    </source>
</evidence>
<dbReference type="Proteomes" id="UP000252266">
    <property type="component" value="Unassembled WGS sequence"/>
</dbReference>
<dbReference type="EMBL" id="JPWJ01000009">
    <property type="protein sequence ID" value="RCK48246.1"/>
    <property type="molecule type" value="Genomic_DNA"/>
</dbReference>
<proteinExistence type="predicted"/>
<gene>
    <name evidence="3" type="ORF">SAMN05428964_1011570</name>
    <name evidence="2" type="ORF">TH44_17205</name>
</gene>
<feature type="region of interest" description="Disordered" evidence="1">
    <location>
        <begin position="1"/>
        <end position="29"/>
    </location>
</feature>
<dbReference type="Pfam" id="PF10768">
    <property type="entry name" value="FliX"/>
    <property type="match status" value="1"/>
</dbReference>
<dbReference type="GO" id="GO:0044781">
    <property type="term" value="P:bacterial-type flagellum organization"/>
    <property type="evidence" value="ECO:0007669"/>
    <property type="project" value="InterPro"/>
</dbReference>
<dbReference type="InterPro" id="IPR019704">
    <property type="entry name" value="Flagellar_assmbl_FliX_class2"/>
</dbReference>